<dbReference type="RefSeq" id="XP_005748594.1">
    <property type="nucleotide sequence ID" value="XM_005748537.2"/>
</dbReference>
<feature type="region of interest" description="Disordered" evidence="4">
    <location>
        <begin position="1"/>
        <end position="22"/>
    </location>
</feature>
<reference evidence="6" key="1">
    <citation type="submission" date="2025-08" db="UniProtKB">
        <authorList>
            <consortium name="RefSeq"/>
        </authorList>
    </citation>
    <scope>IDENTIFICATION</scope>
</reference>
<evidence type="ECO:0000313" key="5">
    <source>
        <dbReference type="Proteomes" id="UP000695023"/>
    </source>
</evidence>
<evidence type="ECO:0000256" key="1">
    <source>
        <dbReference type="ARBA" id="ARBA00008275"/>
    </source>
</evidence>
<keyword evidence="2 3" id="KW-0175">Coiled coil</keyword>
<dbReference type="AlphaFoldDB" id="A0A9Y3RRV6"/>
<dbReference type="CTD" id="100321881"/>
<evidence type="ECO:0000256" key="4">
    <source>
        <dbReference type="SAM" id="MobiDB-lite"/>
    </source>
</evidence>
<feature type="region of interest" description="Disordered" evidence="4">
    <location>
        <begin position="517"/>
        <end position="543"/>
    </location>
</feature>
<dbReference type="InterPro" id="IPR019139">
    <property type="entry name" value="LRRFIP1/2"/>
</dbReference>
<feature type="compositionally biased region" description="Basic residues" evidence="4">
    <location>
        <begin position="456"/>
        <end position="474"/>
    </location>
</feature>
<evidence type="ECO:0000313" key="6">
    <source>
        <dbReference type="RefSeq" id="XP_005748594.1"/>
    </source>
</evidence>
<accession>A0A9Y3RRV6</accession>
<feature type="compositionally biased region" description="Basic and acidic residues" evidence="4">
    <location>
        <begin position="602"/>
        <end position="614"/>
    </location>
</feature>
<feature type="compositionally biased region" description="Polar residues" evidence="4">
    <location>
        <begin position="370"/>
        <end position="380"/>
    </location>
</feature>
<dbReference type="GO" id="GO:0000981">
    <property type="term" value="F:DNA-binding transcription factor activity, RNA polymerase II-specific"/>
    <property type="evidence" value="ECO:0007669"/>
    <property type="project" value="TreeGrafter"/>
</dbReference>
<name>A0A9Y3RRV6_9CICH</name>
<feature type="region of interest" description="Disordered" evidence="4">
    <location>
        <begin position="438"/>
        <end position="474"/>
    </location>
</feature>
<dbReference type="PANTHER" id="PTHR19212">
    <property type="entry name" value="LEUCINE RICH REPEAT IN FLII INTERACTING PROTEIN"/>
    <property type="match status" value="1"/>
</dbReference>
<comment type="similarity">
    <text evidence="1">Belongs to the LRRFIP family.</text>
</comment>
<protein>
    <submittedName>
        <fullName evidence="6">Leucine-rich repeat flightless-interacting protein 2 isoform X1</fullName>
    </submittedName>
</protein>
<gene>
    <name evidence="6" type="primary">lrrfip1b</name>
</gene>
<evidence type="ECO:0000256" key="3">
    <source>
        <dbReference type="SAM" id="Coils"/>
    </source>
</evidence>
<feature type="region of interest" description="Disordered" evidence="4">
    <location>
        <begin position="351"/>
        <end position="407"/>
    </location>
</feature>
<sequence length="884" mass="99863">MGTQGPGRKRIPNREKLTGEDDALNQIAREAEARLAAKRAARAEAREIRMKELERQKELFHSHKKYYGVDNKWGHIEQWMEDSERYSRHSRRHASISDDEERMSVGSRGSLRPSDYSGFLGSGSRASSRASSARASPVVEERTDREFPDKGSRTASTLSAATLASLGGASSRRGSCDTSFSVETEASIREMKDSLAETEEKYRKAMVSNAQLHNEKSTLMYQVETLREELNEMEELLWETRRRCDDAHKEWERERHAHSLLQFHFKDMKETLRKTEELLTEVADLRLKSSSYCQEVSDLQEALQWKDKKIGALERHREILDIVCIERDRLRDEVVRLRDLLKKNGVTISPDITTNGDAELGGNEDDISAESASRLAQESPQGGRENMLGKTKEWETKEGNRPPENNKKNYLWKVLKRSKSLNDISTISKSKLIKQPIERQNTADKHLGGNEAARTKQPRPKRIKKIQSRQHGRLLHRKKGAKLHMNKERPGAACKIYEPKMATKPKNEFGLVSTAPANQDPTEETHSFSEQISKTQENSEKCPEVVSPVLKSNRFHHPTEHVIQDSKVVLLSVSSHNCDVSGSVEKVQVDKDTFHETAQSPEELKDQRIHEPARHSSSKCAERNIQTSTSFAPLDICAGLEKMTQNIHQGFAGNQVFVVEISQIFSEILGSLQKWTSDVENILKNKPSQHNKEQTGHMMDPTLNKHVEKCLTRPLGLLRDHSASRMLEVASTSKLSADNLDRPMNADLKAQRIMSKTHEMEVVELFGGNPADIDETTVTSCSEPFVFIDSYFTKPEEATAKVSGSNLGSSTSSKRFKSQSCHVVAAKNSKELVGDTDSCEEINEDGQQMEMEALAEVGSMKCHRRQRESCSDCRKNKKSECSIS</sequence>
<feature type="region of interest" description="Disordered" evidence="4">
    <location>
        <begin position="84"/>
        <end position="156"/>
    </location>
</feature>
<feature type="compositionally biased region" description="Basic and acidic residues" evidence="4">
    <location>
        <begin position="390"/>
        <end position="407"/>
    </location>
</feature>
<dbReference type="Pfam" id="PF09738">
    <property type="entry name" value="LRRFIP"/>
    <property type="match status" value="1"/>
</dbReference>
<feature type="compositionally biased region" description="Basic and acidic residues" evidence="4">
    <location>
        <begin position="139"/>
        <end position="152"/>
    </location>
</feature>
<dbReference type="GO" id="GO:0000978">
    <property type="term" value="F:RNA polymerase II cis-regulatory region sequence-specific DNA binding"/>
    <property type="evidence" value="ECO:0007669"/>
    <property type="project" value="TreeGrafter"/>
</dbReference>
<organism evidence="5 6">
    <name type="scientific">Pundamilia nyererei</name>
    <dbReference type="NCBI Taxonomy" id="303518"/>
    <lineage>
        <taxon>Eukaryota</taxon>
        <taxon>Metazoa</taxon>
        <taxon>Chordata</taxon>
        <taxon>Craniata</taxon>
        <taxon>Vertebrata</taxon>
        <taxon>Euteleostomi</taxon>
        <taxon>Actinopterygii</taxon>
        <taxon>Neopterygii</taxon>
        <taxon>Teleostei</taxon>
        <taxon>Neoteleostei</taxon>
        <taxon>Acanthomorphata</taxon>
        <taxon>Ovalentaria</taxon>
        <taxon>Cichlomorphae</taxon>
        <taxon>Cichliformes</taxon>
        <taxon>Cichlidae</taxon>
        <taxon>African cichlids</taxon>
        <taxon>Pseudocrenilabrinae</taxon>
        <taxon>Haplochromini</taxon>
        <taxon>Pundamilia</taxon>
    </lineage>
</organism>
<dbReference type="Proteomes" id="UP000695023">
    <property type="component" value="Unplaced"/>
</dbReference>
<feature type="compositionally biased region" description="Low complexity" evidence="4">
    <location>
        <begin position="122"/>
        <end position="136"/>
    </location>
</feature>
<dbReference type="Gene3D" id="1.20.5.4090">
    <property type="match status" value="1"/>
</dbReference>
<feature type="coiled-coil region" evidence="3">
    <location>
        <begin position="181"/>
        <end position="288"/>
    </location>
</feature>
<feature type="region of interest" description="Disordered" evidence="4">
    <location>
        <begin position="593"/>
        <end position="624"/>
    </location>
</feature>
<dbReference type="PANTHER" id="PTHR19212:SF5">
    <property type="entry name" value="LEUCINE-RICH REPEAT FLIGHTLESS-INTERACTING PROTEIN 1"/>
    <property type="match status" value="1"/>
</dbReference>
<keyword evidence="5" id="KW-1185">Reference proteome</keyword>
<evidence type="ECO:0000256" key="2">
    <source>
        <dbReference type="ARBA" id="ARBA00023054"/>
    </source>
</evidence>
<proteinExistence type="inferred from homology"/>